<name>A0ACC2HQD5_9PLEO</name>
<evidence type="ECO:0000313" key="2">
    <source>
        <dbReference type="Proteomes" id="UP001153331"/>
    </source>
</evidence>
<comment type="caution">
    <text evidence="1">The sequence shown here is derived from an EMBL/GenBank/DDBJ whole genome shotgun (WGS) entry which is preliminary data.</text>
</comment>
<proteinExistence type="predicted"/>
<accession>A0ACC2HQD5</accession>
<evidence type="ECO:0000313" key="1">
    <source>
        <dbReference type="EMBL" id="KAJ8105105.1"/>
    </source>
</evidence>
<keyword evidence="2" id="KW-1185">Reference proteome</keyword>
<organism evidence="1 2">
    <name type="scientific">Boeremia exigua</name>
    <dbReference type="NCBI Taxonomy" id="749465"/>
    <lineage>
        <taxon>Eukaryota</taxon>
        <taxon>Fungi</taxon>
        <taxon>Dikarya</taxon>
        <taxon>Ascomycota</taxon>
        <taxon>Pezizomycotina</taxon>
        <taxon>Dothideomycetes</taxon>
        <taxon>Pleosporomycetidae</taxon>
        <taxon>Pleosporales</taxon>
        <taxon>Pleosporineae</taxon>
        <taxon>Didymellaceae</taxon>
        <taxon>Boeremia</taxon>
    </lineage>
</organism>
<reference evidence="1" key="1">
    <citation type="submission" date="2022-11" db="EMBL/GenBank/DDBJ databases">
        <title>Genome Sequence of Boeremia exigua.</title>
        <authorList>
            <person name="Buettner E."/>
        </authorList>
    </citation>
    <scope>NUCLEOTIDE SEQUENCE</scope>
    <source>
        <strain evidence="1">CU02</strain>
    </source>
</reference>
<dbReference type="EMBL" id="JAPHNI010001651">
    <property type="protein sequence ID" value="KAJ8105105.1"/>
    <property type="molecule type" value="Genomic_DNA"/>
</dbReference>
<dbReference type="Proteomes" id="UP001153331">
    <property type="component" value="Unassembled WGS sequence"/>
</dbReference>
<protein>
    <submittedName>
        <fullName evidence="1">Uncharacterized protein</fullName>
    </submittedName>
</protein>
<sequence>MGWLRPVADRAFVQFFFSPAALASLVLPLILNLGADYGRDLTIGLHNPSDPSQGRKRVVVDFGSPNIAKPFHAGHLRSTIIGGFLANLYEQANWDVVRLNYLGDWGKQYGVLGVAFAEYGSEAELQRDPINHLFQIYLRDASVDERARRYFKRMCDGDGEELALWKRFREQSIERYKQTFARLNIKYDVYAGESQIKDSSMEAAATILEEKGLSEDSQGAKIIDLTKYSKKLGKAIVRKKDGTSIYLTRDIGAVFERYETYHYDKMLYVIANQQDLHMAQLIKIIELMGRNDLAKRLQHINFGLVLGMSTRRGTVRFLDDILRDAADKMHEVMRSNEAKYAQVQDPDKIADILGISAVLVQDMSGKRINNYTFDMDRMTSFEGDTGPYLQYSHARLCSIIRKADVPAECLKEANFLLLTEQHAIDLVRRLAQWPDVFKTTFKTQEPVTVLTYLFKLTHALNSSYDHLNVLKSEPEAKLARLALYTCVQQVLASGMKLLSLTPVERM</sequence>
<gene>
    <name evidence="1" type="ORF">OPT61_g10378</name>
</gene>